<proteinExistence type="predicted"/>
<feature type="domain" description="Transcriptional regulator HTH-type FeoC" evidence="1">
    <location>
        <begin position="2"/>
        <end position="71"/>
    </location>
</feature>
<organism evidence="2 3">
    <name type="scientific">Methylomonas koyamae</name>
    <dbReference type="NCBI Taxonomy" id="702114"/>
    <lineage>
        <taxon>Bacteria</taxon>
        <taxon>Pseudomonadati</taxon>
        <taxon>Pseudomonadota</taxon>
        <taxon>Gammaproteobacteria</taxon>
        <taxon>Methylococcales</taxon>
        <taxon>Methylococcaceae</taxon>
        <taxon>Methylomonas</taxon>
    </lineage>
</organism>
<evidence type="ECO:0000313" key="3">
    <source>
        <dbReference type="Proteomes" id="UP000077628"/>
    </source>
</evidence>
<comment type="caution">
    <text evidence="2">The sequence shown here is derived from an EMBL/GenBank/DDBJ whole genome shotgun (WGS) entry which is preliminary data.</text>
</comment>
<gene>
    <name evidence="2" type="ORF">A1355_15660</name>
</gene>
<sequence>MILSDLRGYLQQRQRATLNDMVLHFHMDADALRGMLGKWMSKGKVRLSGNGSNCSNGSCCKCDPLLTEIYEWVD</sequence>
<dbReference type="RefSeq" id="WP_064031683.1">
    <property type="nucleotide sequence ID" value="NZ_LUUK01000229.1"/>
</dbReference>
<dbReference type="OrthoDB" id="467062at2"/>
<dbReference type="EMBL" id="LUUK01000229">
    <property type="protein sequence ID" value="OAI11666.1"/>
    <property type="molecule type" value="Genomic_DNA"/>
</dbReference>
<dbReference type="InterPro" id="IPR036390">
    <property type="entry name" value="WH_DNA-bd_sf"/>
</dbReference>
<dbReference type="Pfam" id="PF09012">
    <property type="entry name" value="FeoC"/>
    <property type="match status" value="1"/>
</dbReference>
<dbReference type="InterPro" id="IPR015102">
    <property type="entry name" value="Tscrpt_reg_HTH_FeoC"/>
</dbReference>
<dbReference type="Proteomes" id="UP000077628">
    <property type="component" value="Unassembled WGS sequence"/>
</dbReference>
<keyword evidence="3" id="KW-1185">Reference proteome</keyword>
<dbReference type="InterPro" id="IPR036388">
    <property type="entry name" value="WH-like_DNA-bd_sf"/>
</dbReference>
<accession>A0A177N155</accession>
<evidence type="ECO:0000259" key="1">
    <source>
        <dbReference type="Pfam" id="PF09012"/>
    </source>
</evidence>
<dbReference type="STRING" id="702114.A1355_15660"/>
<protein>
    <submittedName>
        <fullName evidence="2">Sugar metabolism transcriptional regulator</fullName>
    </submittedName>
</protein>
<dbReference type="AlphaFoldDB" id="A0A177N155"/>
<evidence type="ECO:0000313" key="2">
    <source>
        <dbReference type="EMBL" id="OAI11666.1"/>
    </source>
</evidence>
<name>A0A177N155_9GAMM</name>
<dbReference type="SUPFAM" id="SSF46785">
    <property type="entry name" value="Winged helix' DNA-binding domain"/>
    <property type="match status" value="1"/>
</dbReference>
<dbReference type="Gene3D" id="1.10.10.10">
    <property type="entry name" value="Winged helix-like DNA-binding domain superfamily/Winged helix DNA-binding domain"/>
    <property type="match status" value="1"/>
</dbReference>
<reference evidence="3" key="1">
    <citation type="submission" date="2016-03" db="EMBL/GenBank/DDBJ databases">
        <authorList>
            <person name="Heylen K."/>
            <person name="De Vos P."/>
            <person name="Vekeman B."/>
        </authorList>
    </citation>
    <scope>NUCLEOTIDE SEQUENCE [LARGE SCALE GENOMIC DNA]</scope>
    <source>
        <strain evidence="3">R-45383</strain>
    </source>
</reference>